<dbReference type="Pfam" id="PF00564">
    <property type="entry name" value="PB1"/>
    <property type="match status" value="1"/>
</dbReference>
<feature type="region of interest" description="Disordered" evidence="11">
    <location>
        <begin position="770"/>
        <end position="808"/>
    </location>
</feature>
<keyword evidence="8 10" id="KW-0067">ATP-binding</keyword>
<feature type="region of interest" description="Disordered" evidence="11">
    <location>
        <begin position="291"/>
        <end position="328"/>
    </location>
</feature>
<dbReference type="GO" id="GO:0009734">
    <property type="term" value="P:auxin-activated signaling pathway"/>
    <property type="evidence" value="ECO:0007669"/>
    <property type="project" value="UniProtKB-KW"/>
</dbReference>
<feature type="region of interest" description="Disordered" evidence="11">
    <location>
        <begin position="108"/>
        <end position="133"/>
    </location>
</feature>
<dbReference type="CDD" id="cd06410">
    <property type="entry name" value="PB1_UP2"/>
    <property type="match status" value="1"/>
</dbReference>
<evidence type="ECO:0000256" key="11">
    <source>
        <dbReference type="SAM" id="MobiDB-lite"/>
    </source>
</evidence>
<evidence type="ECO:0000256" key="6">
    <source>
        <dbReference type="ARBA" id="ARBA00022741"/>
    </source>
</evidence>
<name>A0AAV3RDR5_LITER</name>
<feature type="compositionally biased region" description="Polar residues" evidence="11">
    <location>
        <begin position="560"/>
        <end position="582"/>
    </location>
</feature>
<dbReference type="GO" id="GO:0010928">
    <property type="term" value="P:regulation of auxin mediated signaling pathway"/>
    <property type="evidence" value="ECO:0007669"/>
    <property type="project" value="UniProtKB-ARBA"/>
</dbReference>
<dbReference type="PROSITE" id="PS00108">
    <property type="entry name" value="PROTEIN_KINASE_ST"/>
    <property type="match status" value="1"/>
</dbReference>
<dbReference type="GO" id="GO:0005737">
    <property type="term" value="C:cytoplasm"/>
    <property type="evidence" value="ECO:0007669"/>
    <property type="project" value="UniProtKB-SubCell"/>
</dbReference>
<feature type="binding site" evidence="10">
    <location>
        <position position="1040"/>
    </location>
    <ligand>
        <name>ATP</name>
        <dbReference type="ChEBI" id="CHEBI:30616"/>
    </ligand>
</feature>
<dbReference type="InterPro" id="IPR000270">
    <property type="entry name" value="PB1_dom"/>
</dbReference>
<keyword evidence="3 13" id="KW-0723">Serine/threonine-protein kinase</keyword>
<evidence type="ECO:0000256" key="1">
    <source>
        <dbReference type="ARBA" id="ARBA00004496"/>
    </source>
</evidence>
<dbReference type="PANTHER" id="PTHR23257:SF797">
    <property type="entry name" value="KINASE SUPERFAMILY WITH OCTICOSAPEPTIDE_PHOX_BEM1P DOMAIN-CONTAINING PROTEIN"/>
    <property type="match status" value="1"/>
</dbReference>
<dbReference type="SUPFAM" id="SSF56112">
    <property type="entry name" value="Protein kinase-like (PK-like)"/>
    <property type="match status" value="1"/>
</dbReference>
<keyword evidence="6 10" id="KW-0547">Nucleotide-binding</keyword>
<keyword evidence="2" id="KW-0963">Cytoplasm</keyword>
<evidence type="ECO:0000256" key="8">
    <source>
        <dbReference type="ARBA" id="ARBA00022840"/>
    </source>
</evidence>
<dbReference type="PROSITE" id="PS00107">
    <property type="entry name" value="PROTEIN_KINASE_ATP"/>
    <property type="match status" value="1"/>
</dbReference>
<dbReference type="Gene3D" id="1.10.510.10">
    <property type="entry name" value="Transferase(Phosphotransferase) domain 1"/>
    <property type="match status" value="1"/>
</dbReference>
<dbReference type="InterPro" id="IPR050167">
    <property type="entry name" value="Ser_Thr_protein_kinase"/>
</dbReference>
<sequence>MAFDQNSIPKDLRPINIVRNVAEETRIAPGTSSGRPIEGFFASGLPRDGSPGTVQSVYYTMADTGLVGVGFNNGMATRGATGWVPQVAPPGQPRMCVVNAGLVNHGNGMRHMPSVGAHSNTSDQASDGAGDDSASERKVKFLCSFGGKIFPRPSDGALRYVGGQTKIVSIRRDVSFNELVRKMVNIYGESAVIKYQLPDEDLDALISVSCPDDLENMMEEYERLCERSSDGSAKLRVFLFSASEVGSSGMGPFPDIRDSNQTYFEAVNGLLEGIGVGTTRKESTESLEFGGADAIDSSGQGLGEVNRPPSIGDQSSKESSVHSQEATPKTIRLDQGIHMDNSAGSLCIPVMSGPRPTIPIPMDQGMERSAPVIGPHNHGIDMQPPIMTFPASSTYIHSYGDSPQETMTHTEYAHYPSHLGYPTQIMRTVAPSMHQNQNAPGASPQQFIPTVHVTMPPSSHVSVNQTMFPAHIQPQRFQQVENTSRQRVVQVPLAYNPYQAQFSPQILGAGYQWHQVPHQDQVVFSEGWIQNQQGAVFDNITRFEDCSMCQKALPHAHSDTIAQDQKRSPASNMAGSNPSHYSLQLDGKGRPEDRFTIGDYGEMPVGQLGTAAQLPQVEKMQAEMLGVAQNFEGNFIDDGYVSRKEGSSEQPMPQGAVGLTGGLQSPIGMVTAAIPQTYQDNDVLPVGTPMQYQIRHDAMSSGPIGGDHPITGAMSSPLSDNQFCEQPKHYYSNIAFIVPEVDNQESYAAYDHQILMERGMENLQIHPSEIISSNEQNKVPADSLKREDVQENRLPRGGDGETSWNTNFRDHHTANDGSQLSQIEMLPVSANETSASFQPPPYGVGGVEYNSNSLFSHQDPWNFQQDTHLPPPRPKLIQLKKEASDTRVPAGVMHQIDGNEFLVSNSGAFITERCLKDGINPVPDNVNTDVNSESAHSNKGSDEFLKQELQAVAEGVAASVFQSPTESQENTDVKVENEDHFEEVEATIPEKKIHWSPLSEDIGHLQNIKNTDLEELRELGSGTFGTVYHGKWRGTDVAIKRINDRCFTGKPSEQDRMRDDFWNEAIKLADLHHPNVVAFYGVVLDGPGGSVATVTEFMVNGSLRTSLQKKERNLDKRKRLLIAMDVAFGMEYLHGKNIVHFDLKSDNLLVNLRDPHRPICKVGDLGLSKVKCKTLISGGVRGTLPWMAPELLNGSSSLVSEKVDVYSYGIVLWELLTGEEPYADLHYGAIIGGIVSNTLRPPIPESCDQDWRSLMERCWSSEPQERPNFTEVANDLRTMASTIPPKGQMQQQSN</sequence>
<keyword evidence="7 13" id="KW-0418">Kinase</keyword>
<dbReference type="GO" id="GO:0005524">
    <property type="term" value="F:ATP binding"/>
    <property type="evidence" value="ECO:0007669"/>
    <property type="project" value="UniProtKB-UniRule"/>
</dbReference>
<dbReference type="PRINTS" id="PR00109">
    <property type="entry name" value="TYRKINASE"/>
</dbReference>
<comment type="subcellular location">
    <subcellularLocation>
        <location evidence="1">Cytoplasm</location>
    </subcellularLocation>
</comment>
<dbReference type="InterPro" id="IPR000719">
    <property type="entry name" value="Prot_kinase_dom"/>
</dbReference>
<evidence type="ECO:0000256" key="2">
    <source>
        <dbReference type="ARBA" id="ARBA00022490"/>
    </source>
</evidence>
<dbReference type="InterPro" id="IPR001245">
    <property type="entry name" value="Ser-Thr/Tyr_kinase_cat_dom"/>
</dbReference>
<comment type="caution">
    <text evidence="13">The sequence shown here is derived from an EMBL/GenBank/DDBJ whole genome shotgun (WGS) entry which is preliminary data.</text>
</comment>
<protein>
    <submittedName>
        <fullName evidence="13">Non-receptor serine/threonine protein kinase</fullName>
    </submittedName>
</protein>
<feature type="domain" description="Protein kinase" evidence="12">
    <location>
        <begin position="1013"/>
        <end position="1279"/>
    </location>
</feature>
<keyword evidence="9" id="KW-0927">Auxin signaling pathway</keyword>
<dbReference type="FunFam" id="3.30.200.20:FF:000081">
    <property type="entry name" value="Octicosapeptide/phox/Bem1p domain kinase superfamily protein"/>
    <property type="match status" value="1"/>
</dbReference>
<dbReference type="Pfam" id="PF07714">
    <property type="entry name" value="PK_Tyr_Ser-Thr"/>
    <property type="match status" value="1"/>
</dbReference>
<feature type="compositionally biased region" description="Low complexity" evidence="11">
    <location>
        <begin position="122"/>
        <end position="132"/>
    </location>
</feature>
<dbReference type="PANTHER" id="PTHR23257">
    <property type="entry name" value="SERINE-THREONINE PROTEIN KINASE"/>
    <property type="match status" value="1"/>
</dbReference>
<dbReference type="SMART" id="SM00666">
    <property type="entry name" value="PB1"/>
    <property type="match status" value="1"/>
</dbReference>
<evidence type="ECO:0000313" key="14">
    <source>
        <dbReference type="Proteomes" id="UP001454036"/>
    </source>
</evidence>
<evidence type="ECO:0000256" key="10">
    <source>
        <dbReference type="PROSITE-ProRule" id="PRU10141"/>
    </source>
</evidence>
<evidence type="ECO:0000256" key="4">
    <source>
        <dbReference type="ARBA" id="ARBA00022553"/>
    </source>
</evidence>
<dbReference type="InterPro" id="IPR017441">
    <property type="entry name" value="Protein_kinase_ATP_BS"/>
</dbReference>
<dbReference type="Gene3D" id="3.10.20.90">
    <property type="entry name" value="Phosphatidylinositol 3-kinase Catalytic Subunit, Chain A, domain 1"/>
    <property type="match status" value="1"/>
</dbReference>
<evidence type="ECO:0000256" key="3">
    <source>
        <dbReference type="ARBA" id="ARBA00022527"/>
    </source>
</evidence>
<dbReference type="CDD" id="cd13999">
    <property type="entry name" value="STKc_MAP3K-like"/>
    <property type="match status" value="1"/>
</dbReference>
<reference evidence="13 14" key="1">
    <citation type="submission" date="2024-01" db="EMBL/GenBank/DDBJ databases">
        <title>The complete chloroplast genome sequence of Lithospermum erythrorhizon: insights into the phylogenetic relationship among Boraginaceae species and the maternal lineages of purple gromwells.</title>
        <authorList>
            <person name="Okada T."/>
            <person name="Watanabe K."/>
        </authorList>
    </citation>
    <scope>NUCLEOTIDE SEQUENCE [LARGE SCALE GENOMIC DNA]</scope>
</reference>
<dbReference type="InterPro" id="IPR011009">
    <property type="entry name" value="Kinase-like_dom_sf"/>
</dbReference>
<keyword evidence="5" id="KW-0808">Transferase</keyword>
<dbReference type="EMBL" id="BAABME010008925">
    <property type="protein sequence ID" value="GAA0174128.1"/>
    <property type="molecule type" value="Genomic_DNA"/>
</dbReference>
<dbReference type="FunFam" id="1.10.510.10:FF:000142">
    <property type="entry name" value="Octicosapeptide/phox/Bem1p domain kinase superfamily protein"/>
    <property type="match status" value="1"/>
</dbReference>
<evidence type="ECO:0000256" key="7">
    <source>
        <dbReference type="ARBA" id="ARBA00022777"/>
    </source>
</evidence>
<evidence type="ECO:0000256" key="9">
    <source>
        <dbReference type="ARBA" id="ARBA00023294"/>
    </source>
</evidence>
<keyword evidence="14" id="KW-1185">Reference proteome</keyword>
<feature type="region of interest" description="Disordered" evidence="11">
    <location>
        <begin position="558"/>
        <end position="588"/>
    </location>
</feature>
<gene>
    <name evidence="13" type="ORF">LIER_27581</name>
</gene>
<dbReference type="Proteomes" id="UP001454036">
    <property type="component" value="Unassembled WGS sequence"/>
</dbReference>
<evidence type="ECO:0000256" key="5">
    <source>
        <dbReference type="ARBA" id="ARBA00022679"/>
    </source>
</evidence>
<dbReference type="FunFam" id="3.10.20.90:FF:000058">
    <property type="entry name" value="Octicosapeptide/phox/Bem1p domain kinase superfamily protein"/>
    <property type="match status" value="1"/>
</dbReference>
<dbReference type="GO" id="GO:0004674">
    <property type="term" value="F:protein serine/threonine kinase activity"/>
    <property type="evidence" value="ECO:0007669"/>
    <property type="project" value="UniProtKB-KW"/>
</dbReference>
<evidence type="ECO:0000259" key="12">
    <source>
        <dbReference type="PROSITE" id="PS50011"/>
    </source>
</evidence>
<accession>A0AAV3RDR5</accession>
<organism evidence="13 14">
    <name type="scientific">Lithospermum erythrorhizon</name>
    <name type="common">Purple gromwell</name>
    <name type="synonym">Lithospermum officinale var. erythrorhizon</name>
    <dbReference type="NCBI Taxonomy" id="34254"/>
    <lineage>
        <taxon>Eukaryota</taxon>
        <taxon>Viridiplantae</taxon>
        <taxon>Streptophyta</taxon>
        <taxon>Embryophyta</taxon>
        <taxon>Tracheophyta</taxon>
        <taxon>Spermatophyta</taxon>
        <taxon>Magnoliopsida</taxon>
        <taxon>eudicotyledons</taxon>
        <taxon>Gunneridae</taxon>
        <taxon>Pentapetalae</taxon>
        <taxon>asterids</taxon>
        <taxon>lamiids</taxon>
        <taxon>Boraginales</taxon>
        <taxon>Boraginaceae</taxon>
        <taxon>Boraginoideae</taxon>
        <taxon>Lithospermeae</taxon>
        <taxon>Lithospermum</taxon>
    </lineage>
</organism>
<dbReference type="SUPFAM" id="SSF54277">
    <property type="entry name" value="CAD &amp; PB1 domains"/>
    <property type="match status" value="1"/>
</dbReference>
<dbReference type="Gene3D" id="3.30.200.20">
    <property type="entry name" value="Phosphorylase Kinase, domain 1"/>
    <property type="match status" value="1"/>
</dbReference>
<dbReference type="SMART" id="SM00220">
    <property type="entry name" value="S_TKc"/>
    <property type="match status" value="1"/>
</dbReference>
<feature type="compositionally biased region" description="Basic and acidic residues" evidence="11">
    <location>
        <begin position="783"/>
        <end position="799"/>
    </location>
</feature>
<dbReference type="PROSITE" id="PS50011">
    <property type="entry name" value="PROTEIN_KINASE_DOM"/>
    <property type="match status" value="1"/>
</dbReference>
<dbReference type="InterPro" id="IPR008271">
    <property type="entry name" value="Ser/Thr_kinase_AS"/>
</dbReference>
<proteinExistence type="predicted"/>
<keyword evidence="4" id="KW-0597">Phosphoprotein</keyword>
<evidence type="ECO:0000313" key="13">
    <source>
        <dbReference type="EMBL" id="GAA0174128.1"/>
    </source>
</evidence>